<name>A0A6A6HAM1_VIRVR</name>
<comment type="similarity">
    <text evidence="2">Belongs to the AIM9 family.</text>
</comment>
<dbReference type="PANTHER" id="PTHR36091:SF1">
    <property type="entry name" value="ALTERED INHERITANCE OF MITOCHONDRIA PROTEIN 9, MITOCHONDRIAL"/>
    <property type="match status" value="1"/>
</dbReference>
<keyword evidence="5" id="KW-0496">Mitochondrion</keyword>
<dbReference type="GO" id="GO:0005739">
    <property type="term" value="C:mitochondrion"/>
    <property type="evidence" value="ECO:0007669"/>
    <property type="project" value="UniProtKB-SubCell"/>
</dbReference>
<protein>
    <recommendedName>
        <fullName evidence="3">Altered inheritance of mitochondria protein 9, mitochondrial</fullName>
    </recommendedName>
    <alternativeName>
        <fullName evidence="6">Found in mitochondrial proteome protein 29</fullName>
    </alternativeName>
</protein>
<dbReference type="SUPFAM" id="SSF56112">
    <property type="entry name" value="Protein kinase-like (PK-like)"/>
    <property type="match status" value="1"/>
</dbReference>
<evidence type="ECO:0000256" key="1">
    <source>
        <dbReference type="ARBA" id="ARBA00004173"/>
    </source>
</evidence>
<keyword evidence="4" id="KW-0809">Transit peptide</keyword>
<dbReference type="EMBL" id="ML991794">
    <property type="protein sequence ID" value="KAF2235077.1"/>
    <property type="molecule type" value="Genomic_DNA"/>
</dbReference>
<dbReference type="AlphaFoldDB" id="A0A6A6HAM1"/>
<organism evidence="7 8">
    <name type="scientific">Viridothelium virens</name>
    <name type="common">Speckled blister lichen</name>
    <name type="synonym">Trypethelium virens</name>
    <dbReference type="NCBI Taxonomy" id="1048519"/>
    <lineage>
        <taxon>Eukaryota</taxon>
        <taxon>Fungi</taxon>
        <taxon>Dikarya</taxon>
        <taxon>Ascomycota</taxon>
        <taxon>Pezizomycotina</taxon>
        <taxon>Dothideomycetes</taxon>
        <taxon>Dothideomycetes incertae sedis</taxon>
        <taxon>Trypetheliales</taxon>
        <taxon>Trypetheliaceae</taxon>
        <taxon>Viridothelium</taxon>
    </lineage>
</organism>
<dbReference type="OrthoDB" id="2968323at2759"/>
<dbReference type="InterPro" id="IPR011009">
    <property type="entry name" value="Kinase-like_dom_sf"/>
</dbReference>
<evidence type="ECO:0000256" key="6">
    <source>
        <dbReference type="ARBA" id="ARBA00031849"/>
    </source>
</evidence>
<evidence type="ECO:0000256" key="3">
    <source>
        <dbReference type="ARBA" id="ARBA00016197"/>
    </source>
</evidence>
<gene>
    <name evidence="7" type="ORF">EV356DRAFT_523458</name>
</gene>
<dbReference type="Proteomes" id="UP000800092">
    <property type="component" value="Unassembled WGS sequence"/>
</dbReference>
<evidence type="ECO:0000313" key="7">
    <source>
        <dbReference type="EMBL" id="KAF2235077.1"/>
    </source>
</evidence>
<keyword evidence="8" id="KW-1185">Reference proteome</keyword>
<comment type="subcellular location">
    <subcellularLocation>
        <location evidence="1">Mitochondrion</location>
    </subcellularLocation>
</comment>
<evidence type="ECO:0000256" key="2">
    <source>
        <dbReference type="ARBA" id="ARBA00005543"/>
    </source>
</evidence>
<accession>A0A6A6HAM1</accession>
<proteinExistence type="inferred from homology"/>
<sequence>MTSKGPLRRKDERKQLDARYRRFDVAGLQRVACQAIGANRCNSLEKVGEGNYNKAYRLAMENGQRVIAKIPHPNAGPPAFTTASEVATMEFASTILSIPMPKVLAWSATDQNPVDTEYIIMEEAKGSPLQEVWHDLQLRTKRDIIHEIIDVERKLLSVSFDRVGSLYFNDCSVPDCAPMLATAGSQELCDTIQSRFCIGPIVRREFWEKERSEMRQHHGNTSREYLESVARREIDWMKAYADPQKAADNPWQYKSAEQHSPEAHILSLHKFLSAIPHIIPKDANIVSPRVWHPDFHAAWTTPVFLGANPPLLLDYGIDMLMKLPDNFKNLDEVTKDQLRYQVSQSILIHAYETLTAEKNPLMNTMMRYPHSQTLKQLEAFAGSSWDNCLFPLQECLIRVEKEWDHFDSTEPCPFHYSSEEIREHRKEADVLNDNQALWGELRGILTDEGYTSNETFGRATELLEKLRETGLDRLKGDERNEFDREKRVVLDPSAPA</sequence>
<evidence type="ECO:0000313" key="8">
    <source>
        <dbReference type="Proteomes" id="UP000800092"/>
    </source>
</evidence>
<dbReference type="InterPro" id="IPR051035">
    <property type="entry name" value="Mito_inheritance_9"/>
</dbReference>
<evidence type="ECO:0000256" key="4">
    <source>
        <dbReference type="ARBA" id="ARBA00022946"/>
    </source>
</evidence>
<reference evidence="7" key="1">
    <citation type="journal article" date="2020" name="Stud. Mycol.">
        <title>101 Dothideomycetes genomes: a test case for predicting lifestyles and emergence of pathogens.</title>
        <authorList>
            <person name="Haridas S."/>
            <person name="Albert R."/>
            <person name="Binder M."/>
            <person name="Bloem J."/>
            <person name="Labutti K."/>
            <person name="Salamov A."/>
            <person name="Andreopoulos B."/>
            <person name="Baker S."/>
            <person name="Barry K."/>
            <person name="Bills G."/>
            <person name="Bluhm B."/>
            <person name="Cannon C."/>
            <person name="Castanera R."/>
            <person name="Culley D."/>
            <person name="Daum C."/>
            <person name="Ezra D."/>
            <person name="Gonzalez J."/>
            <person name="Henrissat B."/>
            <person name="Kuo A."/>
            <person name="Liang C."/>
            <person name="Lipzen A."/>
            <person name="Lutzoni F."/>
            <person name="Magnuson J."/>
            <person name="Mondo S."/>
            <person name="Nolan M."/>
            <person name="Ohm R."/>
            <person name="Pangilinan J."/>
            <person name="Park H.-J."/>
            <person name="Ramirez L."/>
            <person name="Alfaro M."/>
            <person name="Sun H."/>
            <person name="Tritt A."/>
            <person name="Yoshinaga Y."/>
            <person name="Zwiers L.-H."/>
            <person name="Turgeon B."/>
            <person name="Goodwin S."/>
            <person name="Spatafora J."/>
            <person name="Crous P."/>
            <person name="Grigoriev I."/>
        </authorList>
    </citation>
    <scope>NUCLEOTIDE SEQUENCE</scope>
    <source>
        <strain evidence="7">Tuck. ex Michener</strain>
    </source>
</reference>
<dbReference type="PANTHER" id="PTHR36091">
    <property type="entry name" value="ALTERED INHERITANCE OF MITOCHONDRIA PROTEIN 9, MITOCHONDRIAL"/>
    <property type="match status" value="1"/>
</dbReference>
<evidence type="ECO:0000256" key="5">
    <source>
        <dbReference type="ARBA" id="ARBA00023128"/>
    </source>
</evidence>